<evidence type="ECO:0000256" key="1">
    <source>
        <dbReference type="SAM" id="MobiDB-lite"/>
    </source>
</evidence>
<evidence type="ECO:0000313" key="2">
    <source>
        <dbReference type="EMBL" id="VEL36296.1"/>
    </source>
</evidence>
<sequence>MARLTDDVGESSSAILILHEAVVAYMANSSSDVFDSRKLDPIVGSCFKPTSGSVLGLESCSPGSTSLSGGCEFSTLVREQLCCVLWEAANVSQRRIEKLVSSRAVRASSLPSGSVSISPLASFGSAGLCSHIAPTPICRMFNSAAPASGSGSVGSAFTCTSATLSSCTPCEPIFSTISCAAGLATNTTATITASPGISNDGDASRTTRIDGLRSSSPTFLSARIDSGAPSVGDDSRLRINSSQSSIDQPSEGLLDRLTAPQFCRLVVLLETFQILVIITWRFSFSSIHNETHSSVHSSNNLPLDGAGQTAEFPRHLNSTYPPNLPSIIDTPSVSSAQVMPSTRPSNELSGYDQHLLPGLAPNSDPTSLSSAKPVDRQHAPSPLSCTASAPIRRLLSLPPAHILSLHNLVVAQAINFIHRFHADRCTKLTLMLDHERWQAADQVPDQVQQLINRLFADTNEAAKDYDSLTKMNELPSGLRRLEAITHLP</sequence>
<comment type="caution">
    <text evidence="2">The sequence shown here is derived from an EMBL/GenBank/DDBJ whole genome shotgun (WGS) entry which is preliminary data.</text>
</comment>
<feature type="region of interest" description="Disordered" evidence="1">
    <location>
        <begin position="224"/>
        <end position="250"/>
    </location>
</feature>
<dbReference type="AlphaFoldDB" id="A0A448XGX4"/>
<reference evidence="2" key="1">
    <citation type="submission" date="2018-11" db="EMBL/GenBank/DDBJ databases">
        <authorList>
            <consortium name="Pathogen Informatics"/>
        </authorList>
    </citation>
    <scope>NUCLEOTIDE SEQUENCE</scope>
</reference>
<dbReference type="OrthoDB" id="10259024at2759"/>
<proteinExistence type="predicted"/>
<keyword evidence="3" id="KW-1185">Reference proteome</keyword>
<name>A0A448XGX4_9PLAT</name>
<feature type="compositionally biased region" description="Basic and acidic residues" evidence="1">
    <location>
        <begin position="202"/>
        <end position="211"/>
    </location>
</feature>
<evidence type="ECO:0000313" key="3">
    <source>
        <dbReference type="Proteomes" id="UP000784294"/>
    </source>
</evidence>
<feature type="region of interest" description="Disordered" evidence="1">
    <location>
        <begin position="291"/>
        <end position="312"/>
    </location>
</feature>
<feature type="compositionally biased region" description="Polar residues" evidence="1">
    <location>
        <begin position="331"/>
        <end position="348"/>
    </location>
</feature>
<feature type="region of interest" description="Disordered" evidence="1">
    <location>
        <begin position="194"/>
        <end position="213"/>
    </location>
</feature>
<accession>A0A448XGX4</accession>
<feature type="compositionally biased region" description="Polar residues" evidence="1">
    <location>
        <begin position="238"/>
        <end position="248"/>
    </location>
</feature>
<dbReference type="EMBL" id="CAAALY010251876">
    <property type="protein sequence ID" value="VEL36296.1"/>
    <property type="molecule type" value="Genomic_DNA"/>
</dbReference>
<organism evidence="2 3">
    <name type="scientific">Protopolystoma xenopodis</name>
    <dbReference type="NCBI Taxonomy" id="117903"/>
    <lineage>
        <taxon>Eukaryota</taxon>
        <taxon>Metazoa</taxon>
        <taxon>Spiralia</taxon>
        <taxon>Lophotrochozoa</taxon>
        <taxon>Platyhelminthes</taxon>
        <taxon>Monogenea</taxon>
        <taxon>Polyopisthocotylea</taxon>
        <taxon>Polystomatidea</taxon>
        <taxon>Polystomatidae</taxon>
        <taxon>Protopolystoma</taxon>
    </lineage>
</organism>
<feature type="region of interest" description="Disordered" evidence="1">
    <location>
        <begin position="331"/>
        <end position="383"/>
    </location>
</feature>
<gene>
    <name evidence="2" type="ORF">PXEA_LOCUS29736</name>
</gene>
<dbReference type="Proteomes" id="UP000784294">
    <property type="component" value="Unassembled WGS sequence"/>
</dbReference>
<feature type="compositionally biased region" description="Polar residues" evidence="1">
    <location>
        <begin position="291"/>
        <end position="301"/>
    </location>
</feature>
<protein>
    <submittedName>
        <fullName evidence="2">Uncharacterized protein</fullName>
    </submittedName>
</protein>